<gene>
    <name evidence="21" type="ORF">B0J12DRAFT_165268</name>
</gene>
<keyword evidence="3" id="KW-0698">rRNA processing</keyword>
<accession>A0ABQ8GS40</accession>
<dbReference type="CDD" id="cd18787">
    <property type="entry name" value="SF2_C_DEAD"/>
    <property type="match status" value="1"/>
</dbReference>
<evidence type="ECO:0000256" key="11">
    <source>
        <dbReference type="ARBA" id="ARBA00037566"/>
    </source>
</evidence>
<evidence type="ECO:0000256" key="17">
    <source>
        <dbReference type="SAM" id="MobiDB-lite"/>
    </source>
</evidence>
<dbReference type="Pfam" id="PF23681">
    <property type="entry name" value="CTT_SPB4"/>
    <property type="match status" value="1"/>
</dbReference>
<dbReference type="InterPro" id="IPR027417">
    <property type="entry name" value="P-loop_NTPase"/>
</dbReference>
<dbReference type="InterPro" id="IPR014001">
    <property type="entry name" value="Helicase_ATP-bd"/>
</dbReference>
<keyword evidence="5 15" id="KW-0378">Hydrolase</keyword>
<dbReference type="InterPro" id="IPR014014">
    <property type="entry name" value="RNA_helicase_DEAD_Q_motif"/>
</dbReference>
<dbReference type="Pfam" id="PF13959">
    <property type="entry name" value="CTE_SPB4"/>
    <property type="match status" value="1"/>
</dbReference>
<evidence type="ECO:0000256" key="13">
    <source>
        <dbReference type="ARBA" id="ARBA00038757"/>
    </source>
</evidence>
<comment type="function">
    <text evidence="16">RNA helicase.</text>
</comment>
<evidence type="ECO:0000256" key="15">
    <source>
        <dbReference type="RuleBase" id="RU000492"/>
    </source>
</evidence>
<comment type="catalytic activity">
    <reaction evidence="16">
        <text>ATP + H2O = ADP + phosphate + H(+)</text>
        <dbReference type="Rhea" id="RHEA:13065"/>
        <dbReference type="ChEBI" id="CHEBI:15377"/>
        <dbReference type="ChEBI" id="CHEBI:15378"/>
        <dbReference type="ChEBI" id="CHEBI:30616"/>
        <dbReference type="ChEBI" id="CHEBI:43474"/>
        <dbReference type="ChEBI" id="CHEBI:456216"/>
        <dbReference type="EC" id="3.6.4.13"/>
    </reaction>
</comment>
<evidence type="ECO:0000256" key="10">
    <source>
        <dbReference type="ARBA" id="ARBA00023242"/>
    </source>
</evidence>
<comment type="function">
    <text evidence="11">ATP-binding RNA helicase involved in the biogenesis of 60S ribosomal subunits. Binds 90S pre-ribosomal particles and dissociates from pre-60S ribosomal particles after processing of 27SB pre-rRNA. Required for the normal formation of 18S rRNA through the processing of pre-rRNAs at sites A0, A1 and A2, and the normal formation of 25S and 5.8S rRNAs through the processing of pre-rRNAs at sites C1 and C2.</text>
</comment>
<dbReference type="PROSITE" id="PS51194">
    <property type="entry name" value="HELICASE_CTER"/>
    <property type="match status" value="1"/>
</dbReference>
<dbReference type="CDD" id="cd17960">
    <property type="entry name" value="DEADc_DDX55"/>
    <property type="match status" value="1"/>
</dbReference>
<dbReference type="Proteomes" id="UP000774617">
    <property type="component" value="Unassembled WGS sequence"/>
</dbReference>
<feature type="compositionally biased region" description="Acidic residues" evidence="17">
    <location>
        <begin position="622"/>
        <end position="631"/>
    </location>
</feature>
<evidence type="ECO:0000313" key="22">
    <source>
        <dbReference type="Proteomes" id="UP000774617"/>
    </source>
</evidence>
<dbReference type="InterPro" id="IPR025313">
    <property type="entry name" value="SPB4-like_CTE"/>
</dbReference>
<feature type="short sequence motif" description="Q motif" evidence="14">
    <location>
        <begin position="12"/>
        <end position="40"/>
    </location>
</feature>
<evidence type="ECO:0000256" key="7">
    <source>
        <dbReference type="ARBA" id="ARBA00022840"/>
    </source>
</evidence>
<organism evidence="21 22">
    <name type="scientific">Macrophomina phaseolina</name>
    <dbReference type="NCBI Taxonomy" id="35725"/>
    <lineage>
        <taxon>Eukaryota</taxon>
        <taxon>Fungi</taxon>
        <taxon>Dikarya</taxon>
        <taxon>Ascomycota</taxon>
        <taxon>Pezizomycotina</taxon>
        <taxon>Dothideomycetes</taxon>
        <taxon>Dothideomycetes incertae sedis</taxon>
        <taxon>Botryosphaeriales</taxon>
        <taxon>Botryosphaeriaceae</taxon>
        <taxon>Macrophomina</taxon>
    </lineage>
</organism>
<keyword evidence="6 15" id="KW-0347">Helicase</keyword>
<evidence type="ECO:0000256" key="5">
    <source>
        <dbReference type="ARBA" id="ARBA00022801"/>
    </source>
</evidence>
<feature type="domain" description="Helicase C-terminal" evidence="19">
    <location>
        <begin position="283"/>
        <end position="448"/>
    </location>
</feature>
<comment type="caution">
    <text evidence="21">The sequence shown here is derived from an EMBL/GenBank/DDBJ whole genome shotgun (WGS) entry which is preliminary data.</text>
</comment>
<keyword evidence="9" id="KW-0175">Coiled coil</keyword>
<evidence type="ECO:0000256" key="1">
    <source>
        <dbReference type="ARBA" id="ARBA00004604"/>
    </source>
</evidence>
<feature type="region of interest" description="Disordered" evidence="17">
    <location>
        <begin position="544"/>
        <end position="631"/>
    </location>
</feature>
<evidence type="ECO:0000259" key="19">
    <source>
        <dbReference type="PROSITE" id="PS51194"/>
    </source>
</evidence>
<keyword evidence="7 15" id="KW-0067">ATP-binding</keyword>
<evidence type="ECO:0000256" key="9">
    <source>
        <dbReference type="ARBA" id="ARBA00023054"/>
    </source>
</evidence>
<evidence type="ECO:0000256" key="3">
    <source>
        <dbReference type="ARBA" id="ARBA00022552"/>
    </source>
</evidence>
<dbReference type="PANTHER" id="PTHR24031">
    <property type="entry name" value="RNA HELICASE"/>
    <property type="match status" value="1"/>
</dbReference>
<feature type="compositionally biased region" description="Basic and acidic residues" evidence="17">
    <location>
        <begin position="566"/>
        <end position="576"/>
    </location>
</feature>
<dbReference type="SMART" id="SM01178">
    <property type="entry name" value="DUF4217"/>
    <property type="match status" value="1"/>
</dbReference>
<dbReference type="Pfam" id="PF00271">
    <property type="entry name" value="Helicase_C"/>
    <property type="match status" value="1"/>
</dbReference>
<comment type="domain">
    <text evidence="16">The Q motif is unique to and characteristic of the DEAD box family of RNA helicases and controls ATP binding and hydrolysis.</text>
</comment>
<proteinExistence type="inferred from homology"/>
<evidence type="ECO:0000259" key="20">
    <source>
        <dbReference type="PROSITE" id="PS51195"/>
    </source>
</evidence>
<dbReference type="InterPro" id="IPR056330">
    <property type="entry name" value="CTT_SPB4"/>
</dbReference>
<evidence type="ECO:0000256" key="8">
    <source>
        <dbReference type="ARBA" id="ARBA00022884"/>
    </source>
</evidence>
<evidence type="ECO:0000259" key="18">
    <source>
        <dbReference type="PROSITE" id="PS51192"/>
    </source>
</evidence>
<dbReference type="PROSITE" id="PS00039">
    <property type="entry name" value="DEAD_ATP_HELICASE"/>
    <property type="match status" value="1"/>
</dbReference>
<dbReference type="EMBL" id="JAGTJR010000002">
    <property type="protein sequence ID" value="KAH7063304.1"/>
    <property type="molecule type" value="Genomic_DNA"/>
</dbReference>
<dbReference type="EC" id="3.6.4.13" evidence="16"/>
<dbReference type="Gene3D" id="3.40.50.300">
    <property type="entry name" value="P-loop containing nucleotide triphosphate hydrolases"/>
    <property type="match status" value="2"/>
</dbReference>
<evidence type="ECO:0000256" key="6">
    <source>
        <dbReference type="ARBA" id="ARBA00022806"/>
    </source>
</evidence>
<comment type="subcellular location">
    <subcellularLocation>
        <location evidence="1">Nucleus</location>
        <location evidence="1">Nucleolus</location>
    </subcellularLocation>
</comment>
<comment type="similarity">
    <text evidence="12">Belongs to the DEAD box helicase family. DDX55/SPB4 subfamily.</text>
</comment>
<feature type="domain" description="DEAD-box RNA helicase Q" evidence="20">
    <location>
        <begin position="12"/>
        <end position="40"/>
    </location>
</feature>
<dbReference type="PROSITE" id="PS51195">
    <property type="entry name" value="Q_MOTIF"/>
    <property type="match status" value="1"/>
</dbReference>
<evidence type="ECO:0000256" key="4">
    <source>
        <dbReference type="ARBA" id="ARBA00022741"/>
    </source>
</evidence>
<sequence>MAPEKPKNPRAWDALTPPLSEWVLDAISSMGFERMTPVQASAIPLFMGYKDVVVEAVTGSGKTLSFLIPVVERLLRLEEPLKKHHVAAIIVSPTRELATQIHNVLTSLLAFHAPSAAALRAQTGTSDDDGQPSFPSSTLKVIPQLLLGGSTTPAQDLSTFLKTSPNLLIATPGRLLELLSSPHVHCPQSSFEVLVMDEADRLLDLGFKDDLQKILQRLPKQRRTGLFSASVSEAVSQLVRVGLRNPVRIAVKVKSASGAVDKRTPASLQMTYLLTPPSHKLPAISKLLSTLSPIPQRSIIYVSTCAGVDYFQHVLPALLTTTTVVPLHGKHPQNVRERNFKRFTESVSPTVLLTTDVAARGLDIPLVDLVIQIDPPSDPKTFIHRCGRAGRAGRRGLAVTFLTKDTHEEDYIPFLSVRQTPITPLTTPSVETTDEEAQEASETIRELVLKDRALHDKAQRAFVSWVQAYSKHAASSIFRVKDFNWKQHADAWGLLRMPKMPELKRWEGDKTLGLSIDWENYRYSDKAREKRRREEEAKFKEALENGAEELRQTKKRKSGRDNAWSEQKEAKETREKRREKRAKKREVERKKKLTDEERKKEDELQAMIEKVRQEGKKRRLEENDEWEGFDD</sequence>
<evidence type="ECO:0000256" key="12">
    <source>
        <dbReference type="ARBA" id="ARBA00038002"/>
    </source>
</evidence>
<name>A0ABQ8GS40_9PEZI</name>
<feature type="domain" description="Helicase ATP-binding" evidence="18">
    <location>
        <begin position="43"/>
        <end position="249"/>
    </location>
</feature>
<keyword evidence="2" id="KW-0690">Ribosome biogenesis</keyword>
<evidence type="ECO:0000256" key="14">
    <source>
        <dbReference type="PROSITE-ProRule" id="PRU00552"/>
    </source>
</evidence>
<keyword evidence="8 16" id="KW-0694">RNA-binding</keyword>
<dbReference type="PROSITE" id="PS51192">
    <property type="entry name" value="HELICASE_ATP_BIND_1"/>
    <property type="match status" value="1"/>
</dbReference>
<dbReference type="SUPFAM" id="SSF52540">
    <property type="entry name" value="P-loop containing nucleoside triphosphate hydrolases"/>
    <property type="match status" value="2"/>
</dbReference>
<dbReference type="InterPro" id="IPR011545">
    <property type="entry name" value="DEAD/DEAH_box_helicase_dom"/>
</dbReference>
<comment type="subunit">
    <text evidence="13">Component of pre-60S ribosomal complexes.</text>
</comment>
<protein>
    <recommendedName>
        <fullName evidence="16">ATP-dependent RNA helicase</fullName>
        <ecNumber evidence="16">3.6.4.13</ecNumber>
    </recommendedName>
</protein>
<dbReference type="SMART" id="SM00487">
    <property type="entry name" value="DEXDc"/>
    <property type="match status" value="1"/>
</dbReference>
<dbReference type="SMART" id="SM00490">
    <property type="entry name" value="HELICc"/>
    <property type="match status" value="1"/>
</dbReference>
<dbReference type="InterPro" id="IPR001650">
    <property type="entry name" value="Helicase_C-like"/>
</dbReference>
<keyword evidence="10" id="KW-0539">Nucleus</keyword>
<evidence type="ECO:0000313" key="21">
    <source>
        <dbReference type="EMBL" id="KAH7063304.1"/>
    </source>
</evidence>
<feature type="compositionally biased region" description="Basic and acidic residues" evidence="17">
    <location>
        <begin position="585"/>
        <end position="614"/>
    </location>
</feature>
<evidence type="ECO:0000256" key="16">
    <source>
        <dbReference type="RuleBase" id="RU365068"/>
    </source>
</evidence>
<evidence type="ECO:0000256" key="2">
    <source>
        <dbReference type="ARBA" id="ARBA00022517"/>
    </source>
</evidence>
<dbReference type="Pfam" id="PF00270">
    <property type="entry name" value="DEAD"/>
    <property type="match status" value="1"/>
</dbReference>
<keyword evidence="22" id="KW-1185">Reference proteome</keyword>
<reference evidence="21 22" key="1">
    <citation type="journal article" date="2021" name="Nat. Commun.">
        <title>Genetic determinants of endophytism in the Arabidopsis root mycobiome.</title>
        <authorList>
            <person name="Mesny F."/>
            <person name="Miyauchi S."/>
            <person name="Thiergart T."/>
            <person name="Pickel B."/>
            <person name="Atanasova L."/>
            <person name="Karlsson M."/>
            <person name="Huettel B."/>
            <person name="Barry K.W."/>
            <person name="Haridas S."/>
            <person name="Chen C."/>
            <person name="Bauer D."/>
            <person name="Andreopoulos W."/>
            <person name="Pangilinan J."/>
            <person name="LaButti K."/>
            <person name="Riley R."/>
            <person name="Lipzen A."/>
            <person name="Clum A."/>
            <person name="Drula E."/>
            <person name="Henrissat B."/>
            <person name="Kohler A."/>
            <person name="Grigoriev I.V."/>
            <person name="Martin F.M."/>
            <person name="Hacquard S."/>
        </authorList>
    </citation>
    <scope>NUCLEOTIDE SEQUENCE [LARGE SCALE GENOMIC DNA]</scope>
    <source>
        <strain evidence="21 22">MPI-SDFR-AT-0080</strain>
    </source>
</reference>
<dbReference type="InterPro" id="IPR000629">
    <property type="entry name" value="RNA-helicase_DEAD-box_CS"/>
</dbReference>
<keyword evidence="4 15" id="KW-0547">Nucleotide-binding</keyword>